<dbReference type="InterPro" id="IPR051977">
    <property type="entry name" value="Rab11-interacting_regulator"/>
</dbReference>
<evidence type="ECO:0000256" key="4">
    <source>
        <dbReference type="ARBA" id="ARBA00022448"/>
    </source>
</evidence>
<evidence type="ECO:0000256" key="8">
    <source>
        <dbReference type="SAM" id="Coils"/>
    </source>
</evidence>
<dbReference type="OMA" id="HTENEQL"/>
<dbReference type="GO" id="GO:0030496">
    <property type="term" value="C:midbody"/>
    <property type="evidence" value="ECO:0007669"/>
    <property type="project" value="UniProtKB-SubCell"/>
</dbReference>
<dbReference type="Pfam" id="PF09457">
    <property type="entry name" value="RBD-FIP"/>
    <property type="match status" value="1"/>
</dbReference>
<dbReference type="GO" id="GO:0055038">
    <property type="term" value="C:recycling endosome membrane"/>
    <property type="evidence" value="ECO:0007669"/>
    <property type="project" value="UniProtKB-SubCell"/>
</dbReference>
<dbReference type="AlphaFoldDB" id="A9UQ21"/>
<organism evidence="10 11">
    <name type="scientific">Monosiga brevicollis</name>
    <name type="common">Choanoflagellate</name>
    <dbReference type="NCBI Taxonomy" id="81824"/>
    <lineage>
        <taxon>Eukaryota</taxon>
        <taxon>Choanoflagellata</taxon>
        <taxon>Craspedida</taxon>
        <taxon>Salpingoecidae</taxon>
        <taxon>Monosiga</taxon>
    </lineage>
</organism>
<evidence type="ECO:0000256" key="5">
    <source>
        <dbReference type="ARBA" id="ARBA00022753"/>
    </source>
</evidence>
<dbReference type="InterPro" id="IPR019018">
    <property type="entry name" value="Rab-bd_FIP-RBD"/>
</dbReference>
<sequence>MDISDDQLYDVFQQMCDDGDEHVRVDRLLELAKSMNYQDLASLSKLDTAGTGLLDFTAFAKGIKRLKGRHPEYPERLALIPTARTPTHSNSPAMRRASTIASNGGSSPLEAGSNGAVFPEVTEHVSEQLEQENERLKREMGELRESRDATHTENEQLKQRLARLEQQCEDYEQQLTLVDEESRSSSRLERDTAVAKLRAEKLELKHTVEALNARAHEEEYHKLERALRDPREYNRLFVKAGMEIAAERQADSLAAELNGASRDDLFERVQRQAETNDALRAYIDRLLAVVIEKVPEILEVK</sequence>
<evidence type="ECO:0000259" key="9">
    <source>
        <dbReference type="PROSITE" id="PS51511"/>
    </source>
</evidence>
<comment type="subcellular location">
    <subcellularLocation>
        <location evidence="2">Cleavage furrow</location>
    </subcellularLocation>
    <subcellularLocation>
        <location evidence="1">Midbody</location>
    </subcellularLocation>
    <subcellularLocation>
        <location evidence="3">Recycling endosome membrane</location>
        <topology evidence="3">Peripheral membrane protein</topology>
    </subcellularLocation>
</comment>
<dbReference type="InParanoid" id="A9UQ21"/>
<evidence type="ECO:0000256" key="1">
    <source>
        <dbReference type="ARBA" id="ARBA00004214"/>
    </source>
</evidence>
<evidence type="ECO:0000256" key="7">
    <source>
        <dbReference type="ARBA" id="ARBA00023136"/>
    </source>
</evidence>
<proteinExistence type="predicted"/>
<name>A9UQ21_MONBE</name>
<dbReference type="GO" id="GO:0032154">
    <property type="term" value="C:cleavage furrow"/>
    <property type="evidence" value="ECO:0007669"/>
    <property type="project" value="UniProtKB-SubCell"/>
</dbReference>
<dbReference type="KEGG" id="mbr:MONBRDRAFT_35581"/>
<keyword evidence="11" id="KW-1185">Reference proteome</keyword>
<dbReference type="RefSeq" id="XP_001742282.1">
    <property type="nucleotide sequence ID" value="XM_001742230.1"/>
</dbReference>
<feature type="domain" description="FIP-RBD" evidence="9">
    <location>
        <begin position="239"/>
        <end position="301"/>
    </location>
</feature>
<dbReference type="STRING" id="81824.A9UQ21"/>
<dbReference type="SUPFAM" id="SSF144270">
    <property type="entry name" value="Eferin C-derminal domain-like"/>
    <property type="match status" value="1"/>
</dbReference>
<evidence type="ECO:0000256" key="6">
    <source>
        <dbReference type="ARBA" id="ARBA00023054"/>
    </source>
</evidence>
<evidence type="ECO:0000256" key="3">
    <source>
        <dbReference type="ARBA" id="ARBA00004654"/>
    </source>
</evidence>
<evidence type="ECO:0000313" key="11">
    <source>
        <dbReference type="Proteomes" id="UP000001357"/>
    </source>
</evidence>
<keyword evidence="7" id="KW-0472">Membrane</keyword>
<dbReference type="Gene3D" id="1.20.5.2440">
    <property type="match status" value="1"/>
</dbReference>
<gene>
    <name evidence="10" type="ORF">MONBRDRAFT_35581</name>
</gene>
<feature type="coiled-coil region" evidence="8">
    <location>
        <begin position="126"/>
        <end position="214"/>
    </location>
</feature>
<keyword evidence="4" id="KW-0813">Transport</keyword>
<reference evidence="10 11" key="1">
    <citation type="journal article" date="2008" name="Nature">
        <title>The genome of the choanoflagellate Monosiga brevicollis and the origin of metazoans.</title>
        <authorList>
            <consortium name="JGI Sequencing"/>
            <person name="King N."/>
            <person name="Westbrook M.J."/>
            <person name="Young S.L."/>
            <person name="Kuo A."/>
            <person name="Abedin M."/>
            <person name="Chapman J."/>
            <person name="Fairclough S."/>
            <person name="Hellsten U."/>
            <person name="Isogai Y."/>
            <person name="Letunic I."/>
            <person name="Marr M."/>
            <person name="Pincus D."/>
            <person name="Putnam N."/>
            <person name="Rokas A."/>
            <person name="Wright K.J."/>
            <person name="Zuzow R."/>
            <person name="Dirks W."/>
            <person name="Good M."/>
            <person name="Goodstein D."/>
            <person name="Lemons D."/>
            <person name="Li W."/>
            <person name="Lyons J.B."/>
            <person name="Morris A."/>
            <person name="Nichols S."/>
            <person name="Richter D.J."/>
            <person name="Salamov A."/>
            <person name="Bork P."/>
            <person name="Lim W.A."/>
            <person name="Manning G."/>
            <person name="Miller W.T."/>
            <person name="McGinnis W."/>
            <person name="Shapiro H."/>
            <person name="Tjian R."/>
            <person name="Grigoriev I.V."/>
            <person name="Rokhsar D."/>
        </authorList>
    </citation>
    <scope>NUCLEOTIDE SEQUENCE [LARGE SCALE GENOMIC DNA]</scope>
    <source>
        <strain evidence="11">MX1 / ATCC 50154</strain>
    </source>
</reference>
<keyword evidence="5" id="KW-0967">Endosome</keyword>
<keyword evidence="6 8" id="KW-0175">Coiled coil</keyword>
<evidence type="ECO:0000313" key="10">
    <source>
        <dbReference type="EMBL" id="EDQ92520.1"/>
    </source>
</evidence>
<dbReference type="PANTHER" id="PTHR15726:SF7">
    <property type="entry name" value="NUCLEAR FALLOUT, ISOFORM J"/>
    <property type="match status" value="1"/>
</dbReference>
<protein>
    <recommendedName>
        <fullName evidence="9">FIP-RBD domain-containing protein</fullName>
    </recommendedName>
</protein>
<dbReference type="EMBL" id="CH991543">
    <property type="protein sequence ID" value="EDQ92520.1"/>
    <property type="molecule type" value="Genomic_DNA"/>
</dbReference>
<dbReference type="GeneID" id="5887677"/>
<accession>A9UQ21</accession>
<dbReference type="InterPro" id="IPR037245">
    <property type="entry name" value="FIP-RBD_C_sf"/>
</dbReference>
<evidence type="ECO:0000256" key="2">
    <source>
        <dbReference type="ARBA" id="ARBA00004626"/>
    </source>
</evidence>
<dbReference type="PROSITE" id="PS51511">
    <property type="entry name" value="FIP_RBD"/>
    <property type="match status" value="1"/>
</dbReference>
<dbReference type="PANTHER" id="PTHR15726">
    <property type="entry name" value="RAB11-FAMILY INTERACTING PROTEIN"/>
    <property type="match status" value="1"/>
</dbReference>
<dbReference type="Proteomes" id="UP000001357">
    <property type="component" value="Unassembled WGS sequence"/>
</dbReference>